<dbReference type="AlphaFoldDB" id="A0A1Y5TH59"/>
<dbReference type="InterPro" id="IPR001173">
    <property type="entry name" value="Glyco_trans_2-like"/>
</dbReference>
<evidence type="ECO:0000256" key="1">
    <source>
        <dbReference type="SAM" id="Phobius"/>
    </source>
</evidence>
<organism evidence="3 4">
    <name type="scientific">Pacificibacter marinus</name>
    <dbReference type="NCBI Taxonomy" id="658057"/>
    <lineage>
        <taxon>Bacteria</taxon>
        <taxon>Pseudomonadati</taxon>
        <taxon>Pseudomonadota</taxon>
        <taxon>Alphaproteobacteria</taxon>
        <taxon>Rhodobacterales</taxon>
        <taxon>Roseobacteraceae</taxon>
        <taxon>Pacificibacter</taxon>
    </lineage>
</organism>
<dbReference type="Gene3D" id="3.90.550.10">
    <property type="entry name" value="Spore Coat Polysaccharide Biosynthesis Protein SpsA, Chain A"/>
    <property type="match status" value="1"/>
</dbReference>
<feature type="domain" description="Glycosyltransferase 2-like" evidence="2">
    <location>
        <begin position="10"/>
        <end position="163"/>
    </location>
</feature>
<dbReference type="PANTHER" id="PTHR43179">
    <property type="entry name" value="RHAMNOSYLTRANSFERASE WBBL"/>
    <property type="match status" value="1"/>
</dbReference>
<feature type="transmembrane region" description="Helical" evidence="1">
    <location>
        <begin position="235"/>
        <end position="258"/>
    </location>
</feature>
<keyword evidence="1" id="KW-1133">Transmembrane helix</keyword>
<dbReference type="OrthoDB" id="9771846at2"/>
<keyword evidence="1" id="KW-0472">Membrane</keyword>
<dbReference type="EMBL" id="FWFW01000012">
    <property type="protein sequence ID" value="SLN61927.1"/>
    <property type="molecule type" value="Genomic_DNA"/>
</dbReference>
<dbReference type="RefSeq" id="WP_085850292.1">
    <property type="nucleotide sequence ID" value="NZ_FNZV01000012.1"/>
</dbReference>
<sequence length="289" mass="31145">MSQFTPSDVTIITVSYNSSGILKQMLATVPVGCNVIIVDNASKDKDALRPLAAHHGAQLVELPENIGFGPACNAGAQAAKTEFIFFLNPDAQLKDGAIDALLAAVTRHPNGAAFSPKIMNANGSAFFKQRSVLLPKSQWLPKGWPTGEVQLPVLAGSAIFLRRADFTPFDPNIFMYHEDDDWSINHTKTTGPLIFVPDAKVLHDAGHSSGRSPQIANFKAYHLGRSRVYAMRKHGVPFAATRSILAAGLGLISPLVLLSKRKRAKAIGFWRGVTSAMSNQHPKLAKVGT</sequence>
<keyword evidence="3" id="KW-0808">Transferase</keyword>
<dbReference type="STRING" id="658057.SAMN04488032_112112"/>
<reference evidence="3 4" key="1">
    <citation type="submission" date="2017-03" db="EMBL/GenBank/DDBJ databases">
        <authorList>
            <person name="Afonso C.L."/>
            <person name="Miller P.J."/>
            <person name="Scott M.A."/>
            <person name="Spackman E."/>
            <person name="Goraichik I."/>
            <person name="Dimitrov K.M."/>
            <person name="Suarez D.L."/>
            <person name="Swayne D.E."/>
        </authorList>
    </citation>
    <scope>NUCLEOTIDE SEQUENCE [LARGE SCALE GENOMIC DNA]</scope>
    <source>
        <strain evidence="3 4">CECT 7971</strain>
    </source>
</reference>
<dbReference type="GO" id="GO:0102096">
    <property type="term" value="F:decaprenyl-N-acetyl-alpha-D-glucosaminyl-pyrophosphate:dTDP-alpha-L-rhamnose rhamnosyltransferase activity"/>
    <property type="evidence" value="ECO:0007669"/>
    <property type="project" value="UniProtKB-EC"/>
</dbReference>
<gene>
    <name evidence="3" type="primary">wbbL</name>
    <name evidence="3" type="ORF">PAM7971_03204</name>
</gene>
<keyword evidence="3" id="KW-0328">Glycosyltransferase</keyword>
<keyword evidence="4" id="KW-1185">Reference proteome</keyword>
<accession>A0A1Y5TH59</accession>
<evidence type="ECO:0000259" key="2">
    <source>
        <dbReference type="Pfam" id="PF00535"/>
    </source>
</evidence>
<dbReference type="CDD" id="cd04186">
    <property type="entry name" value="GT_2_like_c"/>
    <property type="match status" value="1"/>
</dbReference>
<evidence type="ECO:0000313" key="4">
    <source>
        <dbReference type="Proteomes" id="UP000193307"/>
    </source>
</evidence>
<name>A0A1Y5TH59_9RHOB</name>
<proteinExistence type="predicted"/>
<dbReference type="Pfam" id="PF00535">
    <property type="entry name" value="Glycos_transf_2"/>
    <property type="match status" value="1"/>
</dbReference>
<dbReference type="Proteomes" id="UP000193307">
    <property type="component" value="Unassembled WGS sequence"/>
</dbReference>
<evidence type="ECO:0000313" key="3">
    <source>
        <dbReference type="EMBL" id="SLN61927.1"/>
    </source>
</evidence>
<dbReference type="EC" id="2.4.1.289" evidence="3"/>
<keyword evidence="1" id="KW-0812">Transmembrane</keyword>
<dbReference type="SUPFAM" id="SSF53448">
    <property type="entry name" value="Nucleotide-diphospho-sugar transferases"/>
    <property type="match status" value="1"/>
</dbReference>
<protein>
    <submittedName>
        <fullName evidence="3">N-acetylglucosaminyl-diphospho-decaprenol L-rhamnosyltransferase</fullName>
        <ecNumber evidence="3">2.4.1.289</ecNumber>
    </submittedName>
</protein>
<dbReference type="PANTHER" id="PTHR43179:SF7">
    <property type="entry name" value="RHAMNOSYLTRANSFERASE WBBL"/>
    <property type="match status" value="1"/>
</dbReference>
<dbReference type="InterPro" id="IPR029044">
    <property type="entry name" value="Nucleotide-diphossugar_trans"/>
</dbReference>